<dbReference type="EMBL" id="CM037616">
    <property type="protein sequence ID" value="KAH7994083.1"/>
    <property type="molecule type" value="Genomic_DNA"/>
</dbReference>
<sequence>MAKHGAALQRSRRELQNLKLPARSREKLQALNERATPSGITSNAMINACWDFLELAEAHSWKWPWALQECAGREKGKPATKIYFDAVENAPLFITVAADPTKHHRRAASNLSGTNEGRADDWNLDDRAPEGFSVLPLANQHALESLLLSRTRPPLNPVMVAQVPEL</sequence>
<proteinExistence type="predicted"/>
<gene>
    <name evidence="1" type="ORF">K3G42_033143</name>
</gene>
<name>A0ACB8ENF1_9SAUR</name>
<accession>A0ACB8ENF1</accession>
<evidence type="ECO:0000313" key="2">
    <source>
        <dbReference type="Proteomes" id="UP000827872"/>
    </source>
</evidence>
<dbReference type="Proteomes" id="UP000827872">
    <property type="component" value="Linkage Group LG03"/>
</dbReference>
<protein>
    <submittedName>
        <fullName evidence="1">Uncharacterized protein</fullName>
    </submittedName>
</protein>
<keyword evidence="2" id="KW-1185">Reference proteome</keyword>
<reference evidence="1" key="1">
    <citation type="submission" date="2021-08" db="EMBL/GenBank/DDBJ databases">
        <title>The first chromosome-level gecko genome reveals the dynamic sex chromosomes of Neotropical dwarf geckos (Sphaerodactylidae: Sphaerodactylus).</title>
        <authorList>
            <person name="Pinto B.J."/>
            <person name="Keating S.E."/>
            <person name="Gamble T."/>
        </authorList>
    </citation>
    <scope>NUCLEOTIDE SEQUENCE</scope>
    <source>
        <strain evidence="1">TG3544</strain>
    </source>
</reference>
<comment type="caution">
    <text evidence="1">The sequence shown here is derived from an EMBL/GenBank/DDBJ whole genome shotgun (WGS) entry which is preliminary data.</text>
</comment>
<organism evidence="1 2">
    <name type="scientific">Sphaerodactylus townsendi</name>
    <dbReference type="NCBI Taxonomy" id="933632"/>
    <lineage>
        <taxon>Eukaryota</taxon>
        <taxon>Metazoa</taxon>
        <taxon>Chordata</taxon>
        <taxon>Craniata</taxon>
        <taxon>Vertebrata</taxon>
        <taxon>Euteleostomi</taxon>
        <taxon>Lepidosauria</taxon>
        <taxon>Squamata</taxon>
        <taxon>Bifurcata</taxon>
        <taxon>Gekkota</taxon>
        <taxon>Sphaerodactylidae</taxon>
        <taxon>Sphaerodactylus</taxon>
    </lineage>
</organism>
<evidence type="ECO:0000313" key="1">
    <source>
        <dbReference type="EMBL" id="KAH7994083.1"/>
    </source>
</evidence>